<name>A0A2G5FBW5_AQUCA</name>
<evidence type="ECO:0000313" key="2">
    <source>
        <dbReference type="Proteomes" id="UP000230069"/>
    </source>
</evidence>
<accession>A0A2G5FBW5</accession>
<keyword evidence="2" id="KW-1185">Reference proteome</keyword>
<sequence>MLSFSVLTPYYCEETVYSTSELEQMSGTTLWRGSAAKERVRFGKVKKTYCTLSLGLPKRSLCSTGN</sequence>
<evidence type="ECO:0000313" key="1">
    <source>
        <dbReference type="EMBL" id="PIA65503.1"/>
    </source>
</evidence>
<reference evidence="1 2" key="1">
    <citation type="submission" date="2017-09" db="EMBL/GenBank/DDBJ databases">
        <title>WGS assembly of Aquilegia coerulea Goldsmith.</title>
        <authorList>
            <person name="Hodges S."/>
            <person name="Kramer E."/>
            <person name="Nordborg M."/>
            <person name="Tomkins J."/>
            <person name="Borevitz J."/>
            <person name="Derieg N."/>
            <person name="Yan J."/>
            <person name="Mihaltcheva S."/>
            <person name="Hayes R.D."/>
            <person name="Rokhsar D."/>
        </authorList>
    </citation>
    <scope>NUCLEOTIDE SEQUENCE [LARGE SCALE GENOMIC DNA]</scope>
    <source>
        <strain evidence="2">cv. Goldsmith</strain>
    </source>
</reference>
<dbReference type="EMBL" id="KZ305018">
    <property type="protein sequence ID" value="PIA65503.1"/>
    <property type="molecule type" value="Genomic_DNA"/>
</dbReference>
<dbReference type="OrthoDB" id="1880850at2759"/>
<protein>
    <submittedName>
        <fullName evidence="1">Uncharacterized protein</fullName>
    </submittedName>
</protein>
<dbReference type="InParanoid" id="A0A2G5FBW5"/>
<gene>
    <name evidence="1" type="ORF">AQUCO_00100779v1</name>
</gene>
<dbReference type="Proteomes" id="UP000230069">
    <property type="component" value="Unassembled WGS sequence"/>
</dbReference>
<dbReference type="AlphaFoldDB" id="A0A2G5FBW5"/>
<proteinExistence type="predicted"/>
<organism evidence="1 2">
    <name type="scientific">Aquilegia coerulea</name>
    <name type="common">Rocky mountain columbine</name>
    <dbReference type="NCBI Taxonomy" id="218851"/>
    <lineage>
        <taxon>Eukaryota</taxon>
        <taxon>Viridiplantae</taxon>
        <taxon>Streptophyta</taxon>
        <taxon>Embryophyta</taxon>
        <taxon>Tracheophyta</taxon>
        <taxon>Spermatophyta</taxon>
        <taxon>Magnoliopsida</taxon>
        <taxon>Ranunculales</taxon>
        <taxon>Ranunculaceae</taxon>
        <taxon>Thalictroideae</taxon>
        <taxon>Aquilegia</taxon>
    </lineage>
</organism>